<evidence type="ECO:0000313" key="2">
    <source>
        <dbReference type="Proteomes" id="UP001152320"/>
    </source>
</evidence>
<protein>
    <submittedName>
        <fullName evidence="1">Uncharacterized protein</fullName>
    </submittedName>
</protein>
<accession>A0A9Q0YBT2</accession>
<name>A0A9Q0YBT2_HOLLE</name>
<organism evidence="1 2">
    <name type="scientific">Holothuria leucospilota</name>
    <name type="common">Black long sea cucumber</name>
    <name type="synonym">Mertensiothuria leucospilota</name>
    <dbReference type="NCBI Taxonomy" id="206669"/>
    <lineage>
        <taxon>Eukaryota</taxon>
        <taxon>Metazoa</taxon>
        <taxon>Echinodermata</taxon>
        <taxon>Eleutherozoa</taxon>
        <taxon>Echinozoa</taxon>
        <taxon>Holothuroidea</taxon>
        <taxon>Aspidochirotacea</taxon>
        <taxon>Aspidochirotida</taxon>
        <taxon>Holothuriidae</taxon>
        <taxon>Holothuria</taxon>
    </lineage>
</organism>
<reference evidence="1" key="1">
    <citation type="submission" date="2021-10" db="EMBL/GenBank/DDBJ databases">
        <title>Tropical sea cucumber genome reveals ecological adaptation and Cuvierian tubules defense mechanism.</title>
        <authorList>
            <person name="Chen T."/>
        </authorList>
    </citation>
    <scope>NUCLEOTIDE SEQUENCE</scope>
    <source>
        <strain evidence="1">Nanhai2018</strain>
        <tissue evidence="1">Muscle</tissue>
    </source>
</reference>
<gene>
    <name evidence="1" type="ORF">HOLleu_45176</name>
</gene>
<comment type="caution">
    <text evidence="1">The sequence shown here is derived from an EMBL/GenBank/DDBJ whole genome shotgun (WGS) entry which is preliminary data.</text>
</comment>
<evidence type="ECO:0000313" key="1">
    <source>
        <dbReference type="EMBL" id="KAJ8017429.1"/>
    </source>
</evidence>
<dbReference type="OrthoDB" id="10053555at2759"/>
<dbReference type="Proteomes" id="UP001152320">
    <property type="component" value="Unassembled WGS sequence"/>
</dbReference>
<sequence>MDYLSDHPQGKELIDRYRTSAQKEQFARDIVKTFPILKDTTPGMEGHIHEMKYTPPTKVNKSRILSLFKETHHHRRNWLMQKTVDITTFLQEYPRMQDMPELVNVEFQQLYPDNHSAFLRKWESFYVPRILQIALEEYPSITSTVKSFDGGDQNLCAAVVLAHMLFRTSKKVSSRADAIKYLYQTVPLGTDLADEARRKDVCYKQPFLLAVGPLKQPTQYVMVVDQLSIPAGDSPVTAIDALFKAYYCFNVEFPISVSQFWEFLAFEVNEVMDKKEAKPQVRSLASIIRGLAAK</sequence>
<proteinExistence type="predicted"/>
<dbReference type="PANTHER" id="PTHR31025">
    <property type="entry name" value="SI:CH211-196P9.1-RELATED"/>
    <property type="match status" value="1"/>
</dbReference>
<dbReference type="AlphaFoldDB" id="A0A9Q0YBT2"/>
<dbReference type="PANTHER" id="PTHR31025:SF29">
    <property type="entry name" value="SI:CH211-196P9.1"/>
    <property type="match status" value="1"/>
</dbReference>
<dbReference type="EMBL" id="JAIZAY010002028">
    <property type="protein sequence ID" value="KAJ8017429.1"/>
    <property type="molecule type" value="Genomic_DNA"/>
</dbReference>
<keyword evidence="2" id="KW-1185">Reference proteome</keyword>